<proteinExistence type="predicted"/>
<name>A0A8I0AFT1_9FIRM</name>
<evidence type="ECO:0000313" key="3">
    <source>
        <dbReference type="Proteomes" id="UP000615234"/>
    </source>
</evidence>
<dbReference type="Proteomes" id="UP000615234">
    <property type="component" value="Unassembled WGS sequence"/>
</dbReference>
<feature type="domain" description="AcrIC5-like" evidence="1">
    <location>
        <begin position="13"/>
        <end position="47"/>
    </location>
</feature>
<dbReference type="InterPro" id="IPR054398">
    <property type="entry name" value="AcrIC5-like_dom"/>
</dbReference>
<reference evidence="2 3" key="1">
    <citation type="submission" date="2020-08" db="EMBL/GenBank/DDBJ databases">
        <title>Genome public.</title>
        <authorList>
            <person name="Liu C."/>
            <person name="Sun Q."/>
        </authorList>
    </citation>
    <scope>NUCLEOTIDE SEQUENCE [LARGE SCALE GENOMIC DNA]</scope>
    <source>
        <strain evidence="2 3">NSJ-10</strain>
    </source>
</reference>
<organism evidence="2 3">
    <name type="scientific">Coprococcus hominis</name>
    <name type="common">ex Liu et al. 2022</name>
    <dbReference type="NCBI Taxonomy" id="2763039"/>
    <lineage>
        <taxon>Bacteria</taxon>
        <taxon>Bacillati</taxon>
        <taxon>Bacillota</taxon>
        <taxon>Clostridia</taxon>
        <taxon>Lachnospirales</taxon>
        <taxon>Lachnospiraceae</taxon>
        <taxon>Coprococcus</taxon>
    </lineage>
</organism>
<evidence type="ECO:0000313" key="2">
    <source>
        <dbReference type="EMBL" id="MBC5663118.1"/>
    </source>
</evidence>
<protein>
    <recommendedName>
        <fullName evidence="1">AcrIC5-like domain-containing protein</fullName>
    </recommendedName>
</protein>
<dbReference type="AlphaFoldDB" id="A0A8I0AFT1"/>
<dbReference type="EMBL" id="JACOOX010000005">
    <property type="protein sequence ID" value="MBC5663118.1"/>
    <property type="molecule type" value="Genomic_DNA"/>
</dbReference>
<comment type="caution">
    <text evidence="2">The sequence shown here is derived from an EMBL/GenBank/DDBJ whole genome shotgun (WGS) entry which is preliminary data.</text>
</comment>
<keyword evidence="3" id="KW-1185">Reference proteome</keyword>
<accession>A0A8I0AFT1</accession>
<dbReference type="Pfam" id="PF22147">
    <property type="entry name" value="AcrIC5"/>
    <property type="match status" value="1"/>
</dbReference>
<sequence>MYHEDFELTQDLMDAIVVFMDDEIREKIHCALAPCTPADFLKAYVKEDPDFEDFLYSEFSIEL</sequence>
<evidence type="ECO:0000259" key="1">
    <source>
        <dbReference type="Pfam" id="PF22147"/>
    </source>
</evidence>
<gene>
    <name evidence="2" type="ORF">H8S09_09470</name>
</gene>